<dbReference type="Proteomes" id="UP000651852">
    <property type="component" value="Unassembled WGS sequence"/>
</dbReference>
<evidence type="ECO:0000313" key="3">
    <source>
        <dbReference type="Proteomes" id="UP000651852"/>
    </source>
</evidence>
<proteinExistence type="predicted"/>
<evidence type="ECO:0000256" key="1">
    <source>
        <dbReference type="SAM" id="MobiDB-lite"/>
    </source>
</evidence>
<keyword evidence="3" id="KW-1185">Reference proteome</keyword>
<feature type="compositionally biased region" description="Polar residues" evidence="1">
    <location>
        <begin position="1"/>
        <end position="11"/>
    </location>
</feature>
<gene>
    <name evidence="2" type="ORF">H8S59_14525</name>
</gene>
<comment type="caution">
    <text evidence="2">The sequence shown here is derived from an EMBL/GenBank/DDBJ whole genome shotgun (WGS) entry which is preliminary data.</text>
</comment>
<evidence type="ECO:0000313" key="2">
    <source>
        <dbReference type="EMBL" id="MBC3950978.1"/>
    </source>
</evidence>
<organism evidence="2 3">
    <name type="scientific">Pseudomonas folii</name>
    <dbReference type="NCBI Taxonomy" id="2762593"/>
    <lineage>
        <taxon>Bacteria</taxon>
        <taxon>Pseudomonadati</taxon>
        <taxon>Pseudomonadota</taxon>
        <taxon>Gammaproteobacteria</taxon>
        <taxon>Pseudomonadales</taxon>
        <taxon>Pseudomonadaceae</taxon>
        <taxon>Pseudomonas</taxon>
    </lineage>
</organism>
<dbReference type="EMBL" id="JACONW010000063">
    <property type="protein sequence ID" value="MBC3950978.1"/>
    <property type="molecule type" value="Genomic_DNA"/>
</dbReference>
<protein>
    <recommendedName>
        <fullName evidence="4">Bacterial Ig-like domain-containing protein</fullName>
    </recommendedName>
</protein>
<reference evidence="2 3" key="1">
    <citation type="submission" date="2020-08" db="EMBL/GenBank/DDBJ databases">
        <title>Putative novel bacterial strains isolated from necrotic wheat leaf tissues caused by Xanthomonas translucens.</title>
        <authorList>
            <person name="Tambong J.T."/>
        </authorList>
    </citation>
    <scope>NUCLEOTIDE SEQUENCE [LARGE SCALE GENOMIC DNA]</scope>
    <source>
        <strain evidence="2 3">DOAB 1069</strain>
    </source>
</reference>
<dbReference type="RefSeq" id="WP_187521861.1">
    <property type="nucleotide sequence ID" value="NZ_JACONW010000063.1"/>
</dbReference>
<name>A0ABR7B1B1_9PSED</name>
<feature type="region of interest" description="Disordered" evidence="1">
    <location>
        <begin position="1"/>
        <end position="30"/>
    </location>
</feature>
<evidence type="ECO:0008006" key="4">
    <source>
        <dbReference type="Google" id="ProtNLM"/>
    </source>
</evidence>
<accession>A0ABR7B1B1</accession>
<sequence length="431" mass="46815">MNGQRTVSSITDVKDSKGNPVDNGESTDDPLLTVYGGGTASSVVFVYDNGDLLTTVSVTINRTWDFTDTFELGRHVFTVRDSLAGVDSPPWIVTVGEAAVRPEITRIEDSAGNLIVRGGTTEDDRVTVSGTAQADESVEIEDGTDGWGSVLATGGVWTKRLLGLELKDYSITARGRYGSEPVSAAWRFTVAEATLTIDSVKDAEGVEIPDGGTTVSSSVTLTGRANADQDVEILDDMSLLGTVRAAGGHWTLVLPSLAAKVYRIRARGLYGDNPESEVWTLTVQRVVGRENFESRPLGYLPMNIDVLFSDGLIGFFARVAAAPYIYQSDRVPALGQRTFLVPPRRSVIFKFGRPIIHFTFTSVGVNKPEHVMVFFDVNDEAVKIHYLPVTNDLNGYVAHIPLPKPCVRFELTVLDEGISDGGIGIDNFEWY</sequence>